<sequence>MHMMKKVLAGLAGVVALASSNAFAASVEIKGAGVAFAPAVVFANVGDTLAFRNMASHFVESYPGMIPEGAAPMKSDMGADYDYNAVKEGIYVYKCPPHIGARMAGVAVIGKPANAAATIDKMLESASGELKKVLGQVKEELPKHGL</sequence>
<gene>
    <name evidence="5" type="ORF">MoryE10_15330</name>
</gene>
<dbReference type="Proteomes" id="UP000824988">
    <property type="component" value="Chromosome"/>
</dbReference>
<dbReference type="AlphaFoldDB" id="A0A8D4VNT7"/>
<dbReference type="EMBL" id="AP019782">
    <property type="protein sequence ID" value="BBL70927.1"/>
    <property type="molecule type" value="Genomic_DNA"/>
</dbReference>
<dbReference type="GO" id="GO:0009055">
    <property type="term" value="F:electron transfer activity"/>
    <property type="evidence" value="ECO:0007669"/>
    <property type="project" value="InterPro"/>
</dbReference>
<dbReference type="InterPro" id="IPR000923">
    <property type="entry name" value="BlueCu_1"/>
</dbReference>
<dbReference type="KEGG" id="moz:MoryE10_15330"/>
<keyword evidence="2" id="KW-0186">Copper</keyword>
<evidence type="ECO:0000259" key="4">
    <source>
        <dbReference type="Pfam" id="PF00127"/>
    </source>
</evidence>
<feature type="signal peptide" evidence="3">
    <location>
        <begin position="1"/>
        <end position="24"/>
    </location>
</feature>
<feature type="domain" description="Blue (type 1) copper" evidence="4">
    <location>
        <begin position="26"/>
        <end position="107"/>
    </location>
</feature>
<evidence type="ECO:0000256" key="2">
    <source>
        <dbReference type="ARBA" id="ARBA00023008"/>
    </source>
</evidence>
<protein>
    <recommendedName>
        <fullName evidence="4">Blue (type 1) copper domain-containing protein</fullName>
    </recommendedName>
</protein>
<keyword evidence="6" id="KW-1185">Reference proteome</keyword>
<evidence type="ECO:0000313" key="6">
    <source>
        <dbReference type="Proteomes" id="UP000824988"/>
    </source>
</evidence>
<feature type="chain" id="PRO_5034490725" description="Blue (type 1) copper domain-containing protein" evidence="3">
    <location>
        <begin position="25"/>
        <end position="146"/>
    </location>
</feature>
<dbReference type="Pfam" id="PF00127">
    <property type="entry name" value="Copper-bind"/>
    <property type="match status" value="1"/>
</dbReference>
<evidence type="ECO:0000256" key="3">
    <source>
        <dbReference type="SAM" id="SignalP"/>
    </source>
</evidence>
<evidence type="ECO:0000313" key="5">
    <source>
        <dbReference type="EMBL" id="BBL70927.1"/>
    </source>
</evidence>
<organism evidence="5 6">
    <name type="scientific">Methylogaea oryzae</name>
    <dbReference type="NCBI Taxonomy" id="1295382"/>
    <lineage>
        <taxon>Bacteria</taxon>
        <taxon>Pseudomonadati</taxon>
        <taxon>Pseudomonadota</taxon>
        <taxon>Gammaproteobacteria</taxon>
        <taxon>Methylococcales</taxon>
        <taxon>Methylococcaceae</taxon>
        <taxon>Methylogaea</taxon>
    </lineage>
</organism>
<reference evidence="5" key="1">
    <citation type="submission" date="2019-06" db="EMBL/GenBank/DDBJ databases">
        <title>Complete genome sequence of Methylogaea oryzae strain JCM16910.</title>
        <authorList>
            <person name="Asakawa S."/>
        </authorList>
    </citation>
    <scope>NUCLEOTIDE SEQUENCE</scope>
    <source>
        <strain evidence="5">E10</strain>
    </source>
</reference>
<name>A0A8D4VNT7_9GAMM</name>
<evidence type="ECO:0000256" key="1">
    <source>
        <dbReference type="ARBA" id="ARBA00022723"/>
    </source>
</evidence>
<dbReference type="GO" id="GO:0005507">
    <property type="term" value="F:copper ion binding"/>
    <property type="evidence" value="ECO:0007669"/>
    <property type="project" value="InterPro"/>
</dbReference>
<keyword evidence="1" id="KW-0479">Metal-binding</keyword>
<keyword evidence="3" id="KW-0732">Signal</keyword>
<accession>A0A8D4VNT7</accession>
<proteinExistence type="predicted"/>